<protein>
    <recommendedName>
        <fullName evidence="3">MCM C-terminal AAA(+) ATPase domain-containing protein</fullName>
    </recommendedName>
</protein>
<dbReference type="PANTHER" id="PTHR11630">
    <property type="entry name" value="DNA REPLICATION LICENSING FACTOR MCM FAMILY MEMBER"/>
    <property type="match status" value="1"/>
</dbReference>
<evidence type="ECO:0000256" key="1">
    <source>
        <dbReference type="ARBA" id="ARBA00022741"/>
    </source>
</evidence>
<reference evidence="4 5" key="1">
    <citation type="submission" date="2020-04" db="EMBL/GenBank/DDBJ databases">
        <authorList>
            <person name="Alioto T."/>
            <person name="Alioto T."/>
            <person name="Gomez Garrido J."/>
        </authorList>
    </citation>
    <scope>NUCLEOTIDE SEQUENCE [LARGE SCALE GENOMIC DNA]</scope>
</reference>
<evidence type="ECO:0000313" key="5">
    <source>
        <dbReference type="Proteomes" id="UP000494165"/>
    </source>
</evidence>
<dbReference type="GO" id="GO:0000727">
    <property type="term" value="P:double-strand break repair via break-induced replication"/>
    <property type="evidence" value="ECO:0007669"/>
    <property type="project" value="TreeGrafter"/>
</dbReference>
<accession>A0A8S1BNI6</accession>
<proteinExistence type="predicted"/>
<gene>
    <name evidence="4" type="ORF">CLODIP_2_CD08938</name>
</gene>
<sequence>MHEPHKQTNSTSIQILVITGYPDNKRPRERVSSMDDKAEGFLQDLATAGVKYLQAISDVRAKGLLGPPLCFRPEINLTKLETVSEYLFFIFTKEPALVEKLMQKLALHVLRDFLGGKTILKNLHLEDSSKLQLVLITGVLSSYSSSSNYIRSSVSRCKGKAGTCPGAAPKRHLGAWIKGRLCNFCNSEDIEVPEERDVGKEVIGTLLPLSGLDCSTKGKTKAIRVIFRDDLSSGLLIGCSVQILCRPVAVQRSPNLAFLACSRPVSAALPQTIAISDPLKDLYVQYESSPWATVAALSMHLGKEILPQGCLFNARMGMLLSMASQGSHRPLPLFVLGRENVLASKVMESAAKLAPRSVFHSCQNATSGTAKKSEEDKVDHFIEAGSLVLASWGVCLAGEWTGLKKEARTEILSAIEKGVATIKLPNNLLEFPMKASVWTYCHHLDKKLVKPVIDVFGLPITVDTTDEENFYLADYILRKALSVREIVLDEPLSEADLKWLIASVASKKVKVTQEAGNLIRNYFVASRRARANGGSSTEQCLPIGAVQNLTTMAEAHARLSLRSEALVEDAIVAIVIYEQTMVSLYGSTFHSPPACNLGVNLAFSNIHQTVDNYMNSMKDWVHNYVSSLLGIEE</sequence>
<dbReference type="GO" id="GO:0005524">
    <property type="term" value="F:ATP binding"/>
    <property type="evidence" value="ECO:0007669"/>
    <property type="project" value="UniProtKB-KW"/>
</dbReference>
<dbReference type="EMBL" id="CADEPI010000003">
    <property type="protein sequence ID" value="CAB3360444.1"/>
    <property type="molecule type" value="Genomic_DNA"/>
</dbReference>
<dbReference type="InterPro" id="IPR031327">
    <property type="entry name" value="MCM"/>
</dbReference>
<name>A0A8S1BNI6_9INSE</name>
<dbReference type="GO" id="GO:0003677">
    <property type="term" value="F:DNA binding"/>
    <property type="evidence" value="ECO:0007669"/>
    <property type="project" value="InterPro"/>
</dbReference>
<dbReference type="Gene3D" id="3.40.50.300">
    <property type="entry name" value="P-loop containing nucleotide triphosphate hydrolases"/>
    <property type="match status" value="1"/>
</dbReference>
<evidence type="ECO:0000256" key="2">
    <source>
        <dbReference type="ARBA" id="ARBA00022840"/>
    </source>
</evidence>
<dbReference type="OrthoDB" id="2015372at2759"/>
<dbReference type="GO" id="GO:0017116">
    <property type="term" value="F:single-stranded DNA helicase activity"/>
    <property type="evidence" value="ECO:0007669"/>
    <property type="project" value="TreeGrafter"/>
</dbReference>
<evidence type="ECO:0000313" key="4">
    <source>
        <dbReference type="EMBL" id="CAB3360444.1"/>
    </source>
</evidence>
<dbReference type="Pfam" id="PF00493">
    <property type="entry name" value="MCM"/>
    <property type="match status" value="1"/>
</dbReference>
<dbReference type="GO" id="GO:0005634">
    <property type="term" value="C:nucleus"/>
    <property type="evidence" value="ECO:0007669"/>
    <property type="project" value="TreeGrafter"/>
</dbReference>
<organism evidence="4 5">
    <name type="scientific">Cloeon dipterum</name>
    <dbReference type="NCBI Taxonomy" id="197152"/>
    <lineage>
        <taxon>Eukaryota</taxon>
        <taxon>Metazoa</taxon>
        <taxon>Ecdysozoa</taxon>
        <taxon>Arthropoda</taxon>
        <taxon>Hexapoda</taxon>
        <taxon>Insecta</taxon>
        <taxon>Pterygota</taxon>
        <taxon>Palaeoptera</taxon>
        <taxon>Ephemeroptera</taxon>
        <taxon>Pisciforma</taxon>
        <taxon>Baetidae</taxon>
        <taxon>Cloeon</taxon>
    </lineage>
</organism>
<feature type="domain" description="MCM C-terminal AAA(+) ATPase" evidence="3">
    <location>
        <begin position="337"/>
        <end position="422"/>
    </location>
</feature>
<evidence type="ECO:0000259" key="3">
    <source>
        <dbReference type="Pfam" id="PF00493"/>
    </source>
</evidence>
<keyword evidence="2" id="KW-0067">ATP-binding</keyword>
<dbReference type="Proteomes" id="UP000494165">
    <property type="component" value="Unassembled WGS sequence"/>
</dbReference>
<dbReference type="InterPro" id="IPR001208">
    <property type="entry name" value="MCM_dom"/>
</dbReference>
<dbReference type="PANTHER" id="PTHR11630:SF75">
    <property type="entry name" value="MINICHROMOSOME MAINTENANCE DOMAIN-CONTAINING PROTEIN 2"/>
    <property type="match status" value="1"/>
</dbReference>
<dbReference type="AlphaFoldDB" id="A0A8S1BNI6"/>
<comment type="caution">
    <text evidence="4">The sequence shown here is derived from an EMBL/GenBank/DDBJ whole genome shotgun (WGS) entry which is preliminary data.</text>
</comment>
<dbReference type="InterPro" id="IPR027417">
    <property type="entry name" value="P-loop_NTPase"/>
</dbReference>
<keyword evidence="1" id="KW-0547">Nucleotide-binding</keyword>
<keyword evidence="5" id="KW-1185">Reference proteome</keyword>